<dbReference type="InterPro" id="IPR014250">
    <property type="entry name" value="QoxD"/>
</dbReference>
<dbReference type="EC" id="1.10.3.-" evidence="9"/>
<dbReference type="GO" id="GO:0009319">
    <property type="term" value="C:cytochrome o ubiquinol oxidase complex"/>
    <property type="evidence" value="ECO:0007669"/>
    <property type="project" value="TreeGrafter"/>
</dbReference>
<accession>A0A6I4VW06</accession>
<evidence type="ECO:0000256" key="2">
    <source>
        <dbReference type="ARBA" id="ARBA00004651"/>
    </source>
</evidence>
<dbReference type="Pfam" id="PF03626">
    <property type="entry name" value="COX4_pro"/>
    <property type="match status" value="1"/>
</dbReference>
<keyword evidence="7 9" id="KW-0560">Oxidoreductase</keyword>
<dbReference type="EMBL" id="WUUL01000007">
    <property type="protein sequence ID" value="MXQ54285.1"/>
    <property type="molecule type" value="Genomic_DNA"/>
</dbReference>
<dbReference type="AlphaFoldDB" id="A0A6I4VW06"/>
<dbReference type="GO" id="GO:0016682">
    <property type="term" value="F:oxidoreductase activity, acting on diphenols and related substances as donors, oxygen as acceptor"/>
    <property type="evidence" value="ECO:0007669"/>
    <property type="project" value="UniProtKB-UniRule"/>
</dbReference>
<evidence type="ECO:0000313" key="11">
    <source>
        <dbReference type="Proteomes" id="UP000430692"/>
    </source>
</evidence>
<dbReference type="GO" id="GO:0015990">
    <property type="term" value="P:electron transport coupled proton transport"/>
    <property type="evidence" value="ECO:0007669"/>
    <property type="project" value="TreeGrafter"/>
</dbReference>
<gene>
    <name evidence="10" type="primary">qoxD</name>
    <name evidence="10" type="ORF">GSM42_11285</name>
</gene>
<dbReference type="GO" id="GO:0009486">
    <property type="term" value="F:cytochrome bo3 ubiquinol oxidase activity"/>
    <property type="evidence" value="ECO:0007669"/>
    <property type="project" value="TreeGrafter"/>
</dbReference>
<dbReference type="GO" id="GO:0042773">
    <property type="term" value="P:ATP synthesis coupled electron transport"/>
    <property type="evidence" value="ECO:0007669"/>
    <property type="project" value="UniProtKB-UniRule"/>
</dbReference>
<name>A0A6I4VW06_9BACL</name>
<dbReference type="InterPro" id="IPR005171">
    <property type="entry name" value="Cyt_c_oxidase_su4_prok"/>
</dbReference>
<dbReference type="InterPro" id="IPR050968">
    <property type="entry name" value="Cytochrome_c_oxidase_bac_sub4"/>
</dbReference>
<comment type="function">
    <text evidence="9">Catalyzes quinol oxidation with the concomitant reduction of oxygen to water.</text>
</comment>
<comment type="catalytic activity">
    <reaction evidence="1 9">
        <text>2 a quinol + O2 = 2 a quinone + 2 H2O</text>
        <dbReference type="Rhea" id="RHEA:55376"/>
        <dbReference type="ChEBI" id="CHEBI:15377"/>
        <dbReference type="ChEBI" id="CHEBI:15379"/>
        <dbReference type="ChEBI" id="CHEBI:24646"/>
        <dbReference type="ChEBI" id="CHEBI:132124"/>
    </reaction>
</comment>
<protein>
    <recommendedName>
        <fullName evidence="9">Quinol oxidase subunit 4</fullName>
        <ecNumber evidence="9">1.10.3.-</ecNumber>
    </recommendedName>
</protein>
<dbReference type="Proteomes" id="UP000430692">
    <property type="component" value="Unassembled WGS sequence"/>
</dbReference>
<comment type="caution">
    <text evidence="10">The sequence shown here is derived from an EMBL/GenBank/DDBJ whole genome shotgun (WGS) entry which is preliminary data.</text>
</comment>
<dbReference type="NCBIfam" id="TIGR02901">
    <property type="entry name" value="QoxD"/>
    <property type="match status" value="1"/>
</dbReference>
<dbReference type="GO" id="GO:0005886">
    <property type="term" value="C:plasma membrane"/>
    <property type="evidence" value="ECO:0007669"/>
    <property type="project" value="UniProtKB-SubCell"/>
</dbReference>
<evidence type="ECO:0000256" key="6">
    <source>
        <dbReference type="ARBA" id="ARBA00022989"/>
    </source>
</evidence>
<comment type="similarity">
    <text evidence="3 9">Belongs to the cytochrome c oxidase bacterial subunit 4 family.</text>
</comment>
<sequence length="99" mass="11259">MEQHHHSAKPHIIGYIYSLVLTVLAFVVMLYTSLPMSWKITILLVLAVMQLLVQLIYFMHITESEDGVYQVINVAYGIFVAVTVVAGSIWIMIYNTMLV</sequence>
<evidence type="ECO:0000256" key="1">
    <source>
        <dbReference type="ARBA" id="ARBA00000725"/>
    </source>
</evidence>
<dbReference type="RefSeq" id="WP_160801648.1">
    <property type="nucleotide sequence ID" value="NZ_WUUL01000007.1"/>
</dbReference>
<evidence type="ECO:0000256" key="8">
    <source>
        <dbReference type="ARBA" id="ARBA00023136"/>
    </source>
</evidence>
<reference evidence="10 11" key="1">
    <citation type="submission" date="2019-12" db="EMBL/GenBank/DDBJ databases">
        <title>Whole-genome analyses of novel actinobacteria.</title>
        <authorList>
            <person name="Sahin N."/>
            <person name="Saygin H."/>
        </authorList>
    </citation>
    <scope>NUCLEOTIDE SEQUENCE [LARGE SCALE GENOMIC DNA]</scope>
    <source>
        <strain evidence="10 11">KC615</strain>
    </source>
</reference>
<evidence type="ECO:0000256" key="4">
    <source>
        <dbReference type="ARBA" id="ARBA00022475"/>
    </source>
</evidence>
<feature type="transmembrane region" description="Helical" evidence="9">
    <location>
        <begin position="12"/>
        <end position="34"/>
    </location>
</feature>
<keyword evidence="5 9" id="KW-0812">Transmembrane</keyword>
<dbReference type="GO" id="GO:0015078">
    <property type="term" value="F:proton transmembrane transporter activity"/>
    <property type="evidence" value="ECO:0007669"/>
    <property type="project" value="TreeGrafter"/>
</dbReference>
<feature type="transmembrane region" description="Helical" evidence="9">
    <location>
        <begin position="40"/>
        <end position="59"/>
    </location>
</feature>
<evidence type="ECO:0000256" key="3">
    <source>
        <dbReference type="ARBA" id="ARBA00008079"/>
    </source>
</evidence>
<dbReference type="PANTHER" id="PTHR36835:SF1">
    <property type="entry name" value="CYTOCHROME BO(3) UBIQUINOL OXIDASE SUBUNIT 4"/>
    <property type="match status" value="1"/>
</dbReference>
<keyword evidence="4 9" id="KW-1003">Cell membrane</keyword>
<evidence type="ECO:0000256" key="5">
    <source>
        <dbReference type="ARBA" id="ARBA00022692"/>
    </source>
</evidence>
<organism evidence="10 11">
    <name type="scientific">Shimazuella alba</name>
    <dbReference type="NCBI Taxonomy" id="2690964"/>
    <lineage>
        <taxon>Bacteria</taxon>
        <taxon>Bacillati</taxon>
        <taxon>Bacillota</taxon>
        <taxon>Bacilli</taxon>
        <taxon>Bacillales</taxon>
        <taxon>Thermoactinomycetaceae</taxon>
        <taxon>Shimazuella</taxon>
    </lineage>
</organism>
<keyword evidence="8 9" id="KW-0472">Membrane</keyword>
<comment type="subcellular location">
    <subcellularLocation>
        <location evidence="2 9">Cell membrane</location>
        <topology evidence="2 9">Multi-pass membrane protein</topology>
    </subcellularLocation>
</comment>
<evidence type="ECO:0000256" key="9">
    <source>
        <dbReference type="RuleBase" id="RU367153"/>
    </source>
</evidence>
<proteinExistence type="inferred from homology"/>
<keyword evidence="6 9" id="KW-1133">Transmembrane helix</keyword>
<dbReference type="GO" id="GO:0019646">
    <property type="term" value="P:aerobic electron transport chain"/>
    <property type="evidence" value="ECO:0007669"/>
    <property type="project" value="TreeGrafter"/>
</dbReference>
<keyword evidence="11" id="KW-1185">Reference proteome</keyword>
<feature type="transmembrane region" description="Helical" evidence="9">
    <location>
        <begin position="71"/>
        <end position="93"/>
    </location>
</feature>
<evidence type="ECO:0000313" key="10">
    <source>
        <dbReference type="EMBL" id="MXQ54285.1"/>
    </source>
</evidence>
<dbReference type="PANTHER" id="PTHR36835">
    <property type="entry name" value="CYTOCHROME BO(3) UBIQUINOL OXIDASE SUBUNIT 4"/>
    <property type="match status" value="1"/>
</dbReference>
<evidence type="ECO:0000256" key="7">
    <source>
        <dbReference type="ARBA" id="ARBA00023002"/>
    </source>
</evidence>